<evidence type="ECO:0000256" key="4">
    <source>
        <dbReference type="ARBA" id="ARBA00022729"/>
    </source>
</evidence>
<evidence type="ECO:0000256" key="2">
    <source>
        <dbReference type="ARBA" id="ARBA00022525"/>
    </source>
</evidence>
<reference evidence="11" key="3">
    <citation type="submission" date="2025-09" db="UniProtKB">
        <authorList>
            <consortium name="Ensembl"/>
        </authorList>
    </citation>
    <scope>IDENTIFICATION</scope>
</reference>
<comment type="caution">
    <text evidence="7">Lacks conserved residue(s) required for the propagation of feature annotation.</text>
</comment>
<dbReference type="Ensembl" id="ENSSAUT00010064057.1">
    <property type="protein sequence ID" value="ENSSAUP00010061102.1"/>
    <property type="gene ID" value="ENSSAUG00010024704.1"/>
</dbReference>
<dbReference type="PROSITE" id="PS00484">
    <property type="entry name" value="THYROGLOBULIN_1_1"/>
    <property type="match status" value="1"/>
</dbReference>
<keyword evidence="5" id="KW-1015">Disulfide bond</keyword>
<dbReference type="GO" id="GO:0031994">
    <property type="term" value="F:insulin-like growth factor I binding"/>
    <property type="evidence" value="ECO:0007669"/>
    <property type="project" value="TreeGrafter"/>
</dbReference>
<dbReference type="PRINTS" id="PR01978">
    <property type="entry name" value="IGFBPFAMILY2"/>
</dbReference>
<protein>
    <submittedName>
        <fullName evidence="11">Insulin-like growth factor binding protein 2a</fullName>
    </submittedName>
</protein>
<dbReference type="InterPro" id="IPR012210">
    <property type="entry name" value="IGFBP-2"/>
</dbReference>
<sequence>MFYFLACPLVESTSYTSVVHMHTWSKSRHISSLTPSHLEERVKLLFLLEHLHIQEELQPMGCCPVCARQEGEMCGVYTPRCSTGLRCYPTPDSELPLEQLVQGQGQCRRKVDTETTTYSQEHREQTSGEAVEPLPEQGVSDIPVIRKPSKETTWLGPKESAVRQHRQEMKTKMKTNKVEEVKPARPKQTQCQQELDQILERISKMPFRDNRGPLEDLYALHIPNCDKRGQYNLKQCKMSLHGQRGECWCVNPHTGRPIPSAPTVRGDPNCSQYLRELELELPDMTQI</sequence>
<evidence type="ECO:0000256" key="3">
    <source>
        <dbReference type="ARBA" id="ARBA00022604"/>
    </source>
</evidence>
<evidence type="ECO:0000256" key="1">
    <source>
        <dbReference type="ARBA" id="ARBA00004613"/>
    </source>
</evidence>
<reference evidence="11" key="1">
    <citation type="submission" date="2021-04" db="EMBL/GenBank/DDBJ databases">
        <authorList>
            <consortium name="Wellcome Sanger Institute Data Sharing"/>
        </authorList>
    </citation>
    <scope>NUCLEOTIDE SEQUENCE [LARGE SCALE GENOMIC DNA]</scope>
</reference>
<dbReference type="FunFam" id="4.10.40.20:FF:000005">
    <property type="entry name" value="Insulin-like growth factor-binding protein 6"/>
    <property type="match status" value="1"/>
</dbReference>
<dbReference type="GO" id="GO:0031995">
    <property type="term" value="F:insulin-like growth factor II binding"/>
    <property type="evidence" value="ECO:0007669"/>
    <property type="project" value="TreeGrafter"/>
</dbReference>
<feature type="domain" description="Thyroglobulin type-1" evidence="9">
    <location>
        <begin position="188"/>
        <end position="270"/>
    </location>
</feature>
<gene>
    <name evidence="11" type="primary">IGFBP2</name>
    <name evidence="11" type="synonym">igfbp2a</name>
</gene>
<dbReference type="Gene3D" id="4.10.800.10">
    <property type="entry name" value="Thyroglobulin type-1"/>
    <property type="match status" value="1"/>
</dbReference>
<proteinExistence type="predicted"/>
<dbReference type="SMART" id="SM00211">
    <property type="entry name" value="TY"/>
    <property type="match status" value="1"/>
</dbReference>
<accession>A0A671YDV6</accession>
<dbReference type="FunFam" id="4.10.800.10:FF:000002">
    <property type="entry name" value="Insulin-like growth factor-binding protein 2"/>
    <property type="match status" value="1"/>
</dbReference>
<dbReference type="InterPro" id="IPR036857">
    <property type="entry name" value="Thyroglobulin_1_sf"/>
</dbReference>
<evidence type="ECO:0000256" key="7">
    <source>
        <dbReference type="PROSITE-ProRule" id="PRU00500"/>
    </source>
</evidence>
<dbReference type="PROSITE" id="PS51162">
    <property type="entry name" value="THYROGLOBULIN_1_2"/>
    <property type="match status" value="1"/>
</dbReference>
<evidence type="ECO:0000313" key="11">
    <source>
        <dbReference type="Ensembl" id="ENSSAUP00010061102.1"/>
    </source>
</evidence>
<name>A0A671YDV6_SPAAU</name>
<comment type="subcellular location">
    <subcellularLocation>
        <location evidence="1">Secreted</location>
    </subcellularLocation>
</comment>
<dbReference type="AlphaFoldDB" id="A0A671YDV6"/>
<dbReference type="InterPro" id="IPR022321">
    <property type="entry name" value="IGFBP_1-6_chordata"/>
</dbReference>
<dbReference type="CDD" id="cd00191">
    <property type="entry name" value="TY"/>
    <property type="match status" value="1"/>
</dbReference>
<dbReference type="InterPro" id="IPR009030">
    <property type="entry name" value="Growth_fac_rcpt_cys_sf"/>
</dbReference>
<dbReference type="InterPro" id="IPR000716">
    <property type="entry name" value="Thyroglobulin_1"/>
</dbReference>
<keyword evidence="6" id="KW-0340">Growth factor binding</keyword>
<keyword evidence="12" id="KW-1185">Reference proteome</keyword>
<keyword evidence="4" id="KW-0732">Signal</keyword>
<dbReference type="Proteomes" id="UP000472265">
    <property type="component" value="Chromosome 24"/>
</dbReference>
<feature type="region of interest" description="Disordered" evidence="8">
    <location>
        <begin position="106"/>
        <end position="141"/>
    </location>
</feature>
<feature type="domain" description="IGFBP N-terminal" evidence="10">
    <location>
        <begin position="17"/>
        <end position="110"/>
    </location>
</feature>
<evidence type="ECO:0000259" key="9">
    <source>
        <dbReference type="PROSITE" id="PS51162"/>
    </source>
</evidence>
<dbReference type="Pfam" id="PF00086">
    <property type="entry name" value="Thyroglobulin_1"/>
    <property type="match status" value="1"/>
</dbReference>
<dbReference type="PANTHER" id="PTHR11551:SF5">
    <property type="entry name" value="INSULIN-LIKE GROWTH FACTOR-BINDING PROTEIN 2"/>
    <property type="match status" value="1"/>
</dbReference>
<evidence type="ECO:0000256" key="5">
    <source>
        <dbReference type="ARBA" id="ARBA00023157"/>
    </source>
</evidence>
<dbReference type="SUPFAM" id="SSF57610">
    <property type="entry name" value="Thyroglobulin type-1 domain"/>
    <property type="match status" value="1"/>
</dbReference>
<evidence type="ECO:0000313" key="12">
    <source>
        <dbReference type="Proteomes" id="UP000472265"/>
    </source>
</evidence>
<dbReference type="GO" id="GO:0005615">
    <property type="term" value="C:extracellular space"/>
    <property type="evidence" value="ECO:0007669"/>
    <property type="project" value="TreeGrafter"/>
</dbReference>
<dbReference type="SMART" id="SM00121">
    <property type="entry name" value="IB"/>
    <property type="match status" value="1"/>
</dbReference>
<organism evidence="11 12">
    <name type="scientific">Sparus aurata</name>
    <name type="common">Gilthead sea bream</name>
    <dbReference type="NCBI Taxonomy" id="8175"/>
    <lineage>
        <taxon>Eukaryota</taxon>
        <taxon>Metazoa</taxon>
        <taxon>Chordata</taxon>
        <taxon>Craniata</taxon>
        <taxon>Vertebrata</taxon>
        <taxon>Euteleostomi</taxon>
        <taxon>Actinopterygii</taxon>
        <taxon>Neopterygii</taxon>
        <taxon>Teleostei</taxon>
        <taxon>Neoteleostei</taxon>
        <taxon>Acanthomorphata</taxon>
        <taxon>Eupercaria</taxon>
        <taxon>Spariformes</taxon>
        <taxon>Sparidae</taxon>
        <taxon>Sparus</taxon>
    </lineage>
</organism>
<dbReference type="InterPro" id="IPR000867">
    <property type="entry name" value="IGFBP-like"/>
</dbReference>
<dbReference type="Pfam" id="PF00219">
    <property type="entry name" value="IGFBP"/>
    <property type="match status" value="1"/>
</dbReference>
<keyword evidence="2" id="KW-0964">Secreted</keyword>
<dbReference type="PROSITE" id="PS51323">
    <property type="entry name" value="IGFBP_N_2"/>
    <property type="match status" value="1"/>
</dbReference>
<dbReference type="PANTHER" id="PTHR11551">
    <property type="entry name" value="INSULIN-LIKE GROWTH FACTOR BINDING PROTEIN"/>
    <property type="match status" value="1"/>
</dbReference>
<evidence type="ECO:0000256" key="6">
    <source>
        <dbReference type="ARBA" id="ARBA00023183"/>
    </source>
</evidence>
<keyword evidence="3" id="KW-0341">Growth regulation</keyword>
<reference evidence="11" key="2">
    <citation type="submission" date="2025-08" db="UniProtKB">
        <authorList>
            <consortium name="Ensembl"/>
        </authorList>
    </citation>
    <scope>IDENTIFICATION</scope>
</reference>
<dbReference type="GeneTree" id="ENSGT00940000158542"/>
<dbReference type="GO" id="GO:0043567">
    <property type="term" value="P:regulation of insulin-like growth factor receptor signaling pathway"/>
    <property type="evidence" value="ECO:0007669"/>
    <property type="project" value="TreeGrafter"/>
</dbReference>
<evidence type="ECO:0000256" key="8">
    <source>
        <dbReference type="SAM" id="MobiDB-lite"/>
    </source>
</evidence>
<dbReference type="SUPFAM" id="SSF57184">
    <property type="entry name" value="Growth factor receptor domain"/>
    <property type="match status" value="1"/>
</dbReference>
<dbReference type="Gene3D" id="4.10.40.20">
    <property type="match status" value="1"/>
</dbReference>
<evidence type="ECO:0000259" key="10">
    <source>
        <dbReference type="PROSITE" id="PS51323"/>
    </source>
</evidence>
<dbReference type="PRINTS" id="PR01976">
    <property type="entry name" value="IGFBPFAMILY"/>
</dbReference>